<dbReference type="Gene3D" id="3.40.50.720">
    <property type="entry name" value="NAD(P)-binding Rossmann-like Domain"/>
    <property type="match status" value="1"/>
</dbReference>
<protein>
    <submittedName>
        <fullName evidence="2">NAD(P)H-binding protein</fullName>
    </submittedName>
</protein>
<dbReference type="Pfam" id="PF13460">
    <property type="entry name" value="NAD_binding_10"/>
    <property type="match status" value="1"/>
</dbReference>
<evidence type="ECO:0000313" key="3">
    <source>
        <dbReference type="Proteomes" id="UP001558353"/>
    </source>
</evidence>
<keyword evidence="3" id="KW-1185">Reference proteome</keyword>
<sequence length="313" mass="33435">MDTNTIDLERGFVRASARQPLRVAVFGATGLLGRAAVDRLRREGRHVVALVRTPSEADLPDDVELVAGDITDRAAVARTIARADAAHISVSGGHDAARIRAVEIDGVRAVAELAAAAGHRRVTMISGIFATAEFASQHPAEAAKLEAEHILLSTVPATVFRPGFIADTLSRFVRGGHGMLLGTQPHAVRPLVADDLMLSVSRSYDMPSAASMRFDAVGTEPMLLSNALRAYLDQVRPDARIRTIPLPLARVADRMILKGTLSRTLSTMSLLQRHGDACEPRAFLETFGAPATGFASWLAALPSSNMERAAAPR</sequence>
<dbReference type="PANTHER" id="PTHR12126:SF11">
    <property type="entry name" value="NADH DEHYDROGENASE [UBIQUINONE] 1 ALPHA SUBCOMPLEX SUBUNIT 9, MITOCHONDRIAL"/>
    <property type="match status" value="1"/>
</dbReference>
<evidence type="ECO:0000259" key="1">
    <source>
        <dbReference type="Pfam" id="PF13460"/>
    </source>
</evidence>
<dbReference type="EMBL" id="JAYWMA010000029">
    <property type="protein sequence ID" value="MEX3529839.1"/>
    <property type="molecule type" value="Genomic_DNA"/>
</dbReference>
<evidence type="ECO:0000313" key="2">
    <source>
        <dbReference type="EMBL" id="MEX3529839.1"/>
    </source>
</evidence>
<dbReference type="Proteomes" id="UP001558353">
    <property type="component" value="Unassembled WGS sequence"/>
</dbReference>
<name>A0ABV3UZS3_9CORY</name>
<dbReference type="InterPro" id="IPR016040">
    <property type="entry name" value="NAD(P)-bd_dom"/>
</dbReference>
<comment type="caution">
    <text evidence="2">The sequence shown here is derived from an EMBL/GenBank/DDBJ whole genome shotgun (WGS) entry which is preliminary data.</text>
</comment>
<gene>
    <name evidence="2" type="ORF">VVR64_12355</name>
</gene>
<dbReference type="RefSeq" id="WP_368523066.1">
    <property type="nucleotide sequence ID" value="NZ_JAYWMA010000029.1"/>
</dbReference>
<dbReference type="InterPro" id="IPR051207">
    <property type="entry name" value="ComplexI_NDUFA9_subunit"/>
</dbReference>
<reference evidence="2 3" key="1">
    <citation type="journal article" date="2024" name="Fungal Genet. Biol.">
        <title>The porcine skin microbiome exhibits broad fungal antagonism.</title>
        <authorList>
            <person name="De La Cruz K.F."/>
            <person name="Townsend E.C."/>
            <person name="Alex Cheong J.Z."/>
            <person name="Salamzade R."/>
            <person name="Liu A."/>
            <person name="Sandstrom S."/>
            <person name="Davila E."/>
            <person name="Huang L."/>
            <person name="Xu K.H."/>
            <person name="Wu S.Y."/>
            <person name="Meudt J.J."/>
            <person name="Shanmuganayagam D."/>
            <person name="Gibson A.L.F."/>
            <person name="Kalan L.R."/>
        </authorList>
    </citation>
    <scope>NUCLEOTIDE SEQUENCE [LARGE SCALE GENOMIC DNA]</scope>
    <source>
        <strain evidence="2 3">LK2569</strain>
    </source>
</reference>
<accession>A0ABV3UZS3</accession>
<organism evidence="2 3">
    <name type="scientific">Corynebacterium xerosis</name>
    <dbReference type="NCBI Taxonomy" id="1725"/>
    <lineage>
        <taxon>Bacteria</taxon>
        <taxon>Bacillati</taxon>
        <taxon>Actinomycetota</taxon>
        <taxon>Actinomycetes</taxon>
        <taxon>Mycobacteriales</taxon>
        <taxon>Corynebacteriaceae</taxon>
        <taxon>Corynebacterium</taxon>
    </lineage>
</organism>
<dbReference type="PANTHER" id="PTHR12126">
    <property type="entry name" value="NADH-UBIQUINONE OXIDOREDUCTASE 39 KDA SUBUNIT-RELATED"/>
    <property type="match status" value="1"/>
</dbReference>
<dbReference type="InterPro" id="IPR036291">
    <property type="entry name" value="NAD(P)-bd_dom_sf"/>
</dbReference>
<dbReference type="SUPFAM" id="SSF51735">
    <property type="entry name" value="NAD(P)-binding Rossmann-fold domains"/>
    <property type="match status" value="1"/>
</dbReference>
<proteinExistence type="predicted"/>
<feature type="domain" description="NAD(P)-binding" evidence="1">
    <location>
        <begin position="27"/>
        <end position="167"/>
    </location>
</feature>